<dbReference type="Proteomes" id="UP000282930">
    <property type="component" value="Chromosome"/>
</dbReference>
<dbReference type="RefSeq" id="WP_127352142.1">
    <property type="nucleotide sequence ID" value="NZ_CP034791.1"/>
</dbReference>
<dbReference type="SUPFAM" id="SSF46689">
    <property type="entry name" value="Homeodomain-like"/>
    <property type="match status" value="2"/>
</dbReference>
<dbReference type="EMBL" id="CP034791">
    <property type="protein sequence ID" value="AZT90749.1"/>
    <property type="molecule type" value="Genomic_DNA"/>
</dbReference>
<dbReference type="KEGG" id="ccha:ELD05_08890"/>
<dbReference type="PANTHER" id="PTHR43280:SF28">
    <property type="entry name" value="HTH-TYPE TRANSCRIPTIONAL ACTIVATOR RHAS"/>
    <property type="match status" value="1"/>
</dbReference>
<accession>A0A3T0D6V7</accession>
<sequence length="291" mass="33854">MDFKEIIKYDDLISVLDNFSYITGISANFLTADNQWVENKKKGTCGFCMLMKQYYQNGEACRNSDLAGAQTAQKKKGVHVYRCHMGLVKAVIPLFFNNSYIGALFIGQILLEPPTEEKWQEVFEKIKDQPLDIEAARRSFFNLTHIDHEKLQSVLDMMHIVAKYILDSEMIRISSLSSIEKIIEYIKNHYMEDITLDDLAKMVYLSPTYLSYLFKKQLGITFKEYLINIRLKKSKELIETTDLPIGEISKMVGIEDQNYFSRLFKKKFGVSPLNYKKDKYIYDISKKNANT</sequence>
<dbReference type="SMART" id="SM00342">
    <property type="entry name" value="HTH_ARAC"/>
    <property type="match status" value="1"/>
</dbReference>
<dbReference type="PROSITE" id="PS01124">
    <property type="entry name" value="HTH_ARAC_FAMILY_2"/>
    <property type="match status" value="1"/>
</dbReference>
<evidence type="ECO:0000256" key="2">
    <source>
        <dbReference type="ARBA" id="ARBA00023125"/>
    </source>
</evidence>
<dbReference type="InterPro" id="IPR018771">
    <property type="entry name" value="PocR_dom"/>
</dbReference>
<dbReference type="AlphaFoldDB" id="A0A3T0D6V7"/>
<reference evidence="5 6" key="1">
    <citation type="submission" date="2018-12" db="EMBL/GenBank/DDBJ databases">
        <title>Genome sequence from the cellulolytic species, Caldicellulosiruptor changbaiensis.</title>
        <authorList>
            <person name="Blumer-Schuette S.E."/>
            <person name="Mendoza C."/>
        </authorList>
    </citation>
    <scope>NUCLEOTIDE SEQUENCE [LARGE SCALE GENOMIC DNA]</scope>
    <source>
        <strain evidence="5 6">CBS-Z</strain>
    </source>
</reference>
<dbReference type="PRINTS" id="PR00032">
    <property type="entry name" value="HTHARAC"/>
</dbReference>
<dbReference type="Pfam" id="PF12833">
    <property type="entry name" value="HTH_18"/>
    <property type="match status" value="1"/>
</dbReference>
<feature type="domain" description="HTH araC/xylS-type" evidence="4">
    <location>
        <begin position="180"/>
        <end position="278"/>
    </location>
</feature>
<evidence type="ECO:0000313" key="5">
    <source>
        <dbReference type="EMBL" id="AZT90749.1"/>
    </source>
</evidence>
<proteinExistence type="predicted"/>
<keyword evidence="2" id="KW-0238">DNA-binding</keyword>
<evidence type="ECO:0000259" key="4">
    <source>
        <dbReference type="PROSITE" id="PS01124"/>
    </source>
</evidence>
<dbReference type="PANTHER" id="PTHR43280">
    <property type="entry name" value="ARAC-FAMILY TRANSCRIPTIONAL REGULATOR"/>
    <property type="match status" value="1"/>
</dbReference>
<keyword evidence="3" id="KW-0804">Transcription</keyword>
<evidence type="ECO:0000313" key="6">
    <source>
        <dbReference type="Proteomes" id="UP000282930"/>
    </source>
</evidence>
<keyword evidence="6" id="KW-1185">Reference proteome</keyword>
<evidence type="ECO:0000256" key="1">
    <source>
        <dbReference type="ARBA" id="ARBA00023015"/>
    </source>
</evidence>
<dbReference type="InterPro" id="IPR009057">
    <property type="entry name" value="Homeodomain-like_sf"/>
</dbReference>
<dbReference type="GO" id="GO:0043565">
    <property type="term" value="F:sequence-specific DNA binding"/>
    <property type="evidence" value="ECO:0007669"/>
    <property type="project" value="InterPro"/>
</dbReference>
<name>A0A3T0D6V7_9FIRM</name>
<dbReference type="InterPro" id="IPR018060">
    <property type="entry name" value="HTH_AraC"/>
</dbReference>
<dbReference type="Gene3D" id="1.10.10.60">
    <property type="entry name" value="Homeodomain-like"/>
    <property type="match status" value="2"/>
</dbReference>
<dbReference type="Pfam" id="PF10114">
    <property type="entry name" value="PocR"/>
    <property type="match status" value="1"/>
</dbReference>
<dbReference type="InterPro" id="IPR020449">
    <property type="entry name" value="Tscrpt_reg_AraC-type_HTH"/>
</dbReference>
<keyword evidence="1" id="KW-0805">Transcription regulation</keyword>
<evidence type="ECO:0000256" key="3">
    <source>
        <dbReference type="ARBA" id="ARBA00023163"/>
    </source>
</evidence>
<gene>
    <name evidence="5" type="ORF">ELD05_08890</name>
</gene>
<organism evidence="5 6">
    <name type="scientific">Caldicellulosiruptor changbaiensis</name>
    <dbReference type="NCBI Taxonomy" id="1222016"/>
    <lineage>
        <taxon>Bacteria</taxon>
        <taxon>Bacillati</taxon>
        <taxon>Bacillota</taxon>
        <taxon>Bacillota incertae sedis</taxon>
        <taxon>Caldicellulosiruptorales</taxon>
        <taxon>Caldicellulosiruptoraceae</taxon>
        <taxon>Caldicellulosiruptor</taxon>
    </lineage>
</organism>
<protein>
    <submittedName>
        <fullName evidence="5">AraC family transcriptional regulator</fullName>
    </submittedName>
</protein>
<dbReference type="GO" id="GO:0003700">
    <property type="term" value="F:DNA-binding transcription factor activity"/>
    <property type="evidence" value="ECO:0007669"/>
    <property type="project" value="InterPro"/>
</dbReference>